<keyword evidence="6" id="KW-0067">ATP-binding</keyword>
<dbReference type="InterPro" id="IPR017972">
    <property type="entry name" value="Cyt_P450_CS"/>
</dbReference>
<keyword evidence="4" id="KW-0547">Nucleotide-binding</keyword>
<dbReference type="InterPro" id="IPR016064">
    <property type="entry name" value="NAD/diacylglycerol_kinase_sf"/>
</dbReference>
<keyword evidence="7" id="KW-0443">Lipid metabolism</keyword>
<dbReference type="Pfam" id="PF00781">
    <property type="entry name" value="DAGK_cat"/>
    <property type="match status" value="1"/>
</dbReference>
<dbReference type="InterPro" id="IPR017438">
    <property type="entry name" value="ATP-NAD_kinase_N"/>
</dbReference>
<evidence type="ECO:0000259" key="10">
    <source>
        <dbReference type="PROSITE" id="PS50146"/>
    </source>
</evidence>
<dbReference type="GO" id="GO:0005886">
    <property type="term" value="C:plasma membrane"/>
    <property type="evidence" value="ECO:0007669"/>
    <property type="project" value="TreeGrafter"/>
</dbReference>
<evidence type="ECO:0000313" key="11">
    <source>
        <dbReference type="EMBL" id="TQJ10325.1"/>
    </source>
</evidence>
<protein>
    <submittedName>
        <fullName evidence="11">Diacylglycerol kinase</fullName>
    </submittedName>
</protein>
<dbReference type="PANTHER" id="PTHR12358:SF106">
    <property type="entry name" value="LIPID KINASE YEGS"/>
    <property type="match status" value="1"/>
</dbReference>
<dbReference type="PANTHER" id="PTHR12358">
    <property type="entry name" value="SPHINGOSINE KINASE"/>
    <property type="match status" value="1"/>
</dbReference>
<evidence type="ECO:0000256" key="5">
    <source>
        <dbReference type="ARBA" id="ARBA00022777"/>
    </source>
</evidence>
<dbReference type="GO" id="GO:0016705">
    <property type="term" value="F:oxidoreductase activity, acting on paired donors, with incorporation or reduction of molecular oxygen"/>
    <property type="evidence" value="ECO:0007669"/>
    <property type="project" value="InterPro"/>
</dbReference>
<dbReference type="GO" id="GO:0004143">
    <property type="term" value="F:ATP-dependent diacylglycerol kinase activity"/>
    <property type="evidence" value="ECO:0007669"/>
    <property type="project" value="TreeGrafter"/>
</dbReference>
<evidence type="ECO:0000256" key="2">
    <source>
        <dbReference type="ARBA" id="ARBA00005983"/>
    </source>
</evidence>
<sequence length="306" mass="32001">MNGADGRPRRVGLLVNPTAGKGRGASYGDRAHRRLRRDGHEVLDLSGTDLAAARAHAADAIAAGRVDVLCVVGGDGMAHLGAGLCAGTDVALALVAAGTGNDNARELGLPRRDPEAAAALVTCGRPRRVDLGRARWGSGDEAGERWFLGVLGAGFDSVVAERAAALRWPRGPRRYEVAIARELPRFRPIPYAVVVDGGRLETAAMLVAVGNGPAFGGGMRICPGASYDDGLLDVCVVHALSVPAFLRLFPTVFRGTHVRRRPVQVLRGRHVRLEADGIVAQADGERVAPLPLDVEVVPGALSLLGP</sequence>
<comment type="caution">
    <text evidence="11">The sequence shown here is derived from an EMBL/GenBank/DDBJ whole genome shotgun (WGS) entry which is preliminary data.</text>
</comment>
<keyword evidence="3" id="KW-0808">Transferase</keyword>
<evidence type="ECO:0000256" key="7">
    <source>
        <dbReference type="ARBA" id="ARBA00023209"/>
    </source>
</evidence>
<keyword evidence="7" id="KW-0594">Phospholipid biosynthesis</keyword>
<feature type="region of interest" description="Disordered" evidence="9">
    <location>
        <begin position="1"/>
        <end position="31"/>
    </location>
</feature>
<comment type="similarity">
    <text evidence="2">Belongs to the diacylglycerol/lipid kinase family.</text>
</comment>
<dbReference type="PROSITE" id="PS50146">
    <property type="entry name" value="DAGK"/>
    <property type="match status" value="1"/>
</dbReference>
<keyword evidence="12" id="KW-1185">Reference proteome</keyword>
<evidence type="ECO:0000256" key="8">
    <source>
        <dbReference type="ARBA" id="ARBA00023264"/>
    </source>
</evidence>
<dbReference type="SUPFAM" id="SSF111331">
    <property type="entry name" value="NAD kinase/diacylglycerol kinase-like"/>
    <property type="match status" value="1"/>
</dbReference>
<dbReference type="Proteomes" id="UP000317893">
    <property type="component" value="Unassembled WGS sequence"/>
</dbReference>
<evidence type="ECO:0000256" key="3">
    <source>
        <dbReference type="ARBA" id="ARBA00022679"/>
    </source>
</evidence>
<dbReference type="GO" id="GO:0005524">
    <property type="term" value="F:ATP binding"/>
    <property type="evidence" value="ECO:0007669"/>
    <property type="project" value="UniProtKB-KW"/>
</dbReference>
<evidence type="ECO:0000256" key="6">
    <source>
        <dbReference type="ARBA" id="ARBA00022840"/>
    </source>
</evidence>
<dbReference type="Gene3D" id="2.60.200.40">
    <property type="match status" value="1"/>
</dbReference>
<reference evidence="11 12" key="1">
    <citation type="submission" date="2019-06" db="EMBL/GenBank/DDBJ databases">
        <title>Sequencing the genomes of 1000 actinobacteria strains.</title>
        <authorList>
            <person name="Klenk H.-P."/>
        </authorList>
    </citation>
    <scope>NUCLEOTIDE SEQUENCE [LARGE SCALE GENOMIC DNA]</scope>
    <source>
        <strain evidence="11 12">DSM 18607</strain>
    </source>
</reference>
<evidence type="ECO:0000256" key="4">
    <source>
        <dbReference type="ARBA" id="ARBA00022741"/>
    </source>
</evidence>
<gene>
    <name evidence="11" type="ORF">FB458_3445</name>
</gene>
<dbReference type="GO" id="GO:0008654">
    <property type="term" value="P:phospholipid biosynthetic process"/>
    <property type="evidence" value="ECO:0007669"/>
    <property type="project" value="UniProtKB-KW"/>
</dbReference>
<evidence type="ECO:0000256" key="9">
    <source>
        <dbReference type="SAM" id="MobiDB-lite"/>
    </source>
</evidence>
<feature type="domain" description="DAGKc" evidence="10">
    <location>
        <begin position="6"/>
        <end position="138"/>
    </location>
</feature>
<dbReference type="InterPro" id="IPR050187">
    <property type="entry name" value="Lipid_Phosphate_FormReg"/>
</dbReference>
<comment type="cofactor">
    <cofactor evidence="1">
        <name>Mg(2+)</name>
        <dbReference type="ChEBI" id="CHEBI:18420"/>
    </cofactor>
</comment>
<dbReference type="InterPro" id="IPR001206">
    <property type="entry name" value="Diacylglycerol_kinase_cat_dom"/>
</dbReference>
<dbReference type="PROSITE" id="PS00086">
    <property type="entry name" value="CYTOCHROME_P450"/>
    <property type="match status" value="1"/>
</dbReference>
<dbReference type="Pfam" id="PF19279">
    <property type="entry name" value="YegS_C"/>
    <property type="match status" value="1"/>
</dbReference>
<evidence type="ECO:0000256" key="1">
    <source>
        <dbReference type="ARBA" id="ARBA00001946"/>
    </source>
</evidence>
<proteinExistence type="inferred from homology"/>
<dbReference type="OrthoDB" id="142078at2"/>
<evidence type="ECO:0000313" key="12">
    <source>
        <dbReference type="Proteomes" id="UP000317893"/>
    </source>
</evidence>
<organism evidence="11 12">
    <name type="scientific">Lapillicoccus jejuensis</name>
    <dbReference type="NCBI Taxonomy" id="402171"/>
    <lineage>
        <taxon>Bacteria</taxon>
        <taxon>Bacillati</taxon>
        <taxon>Actinomycetota</taxon>
        <taxon>Actinomycetes</taxon>
        <taxon>Micrococcales</taxon>
        <taxon>Intrasporangiaceae</taxon>
        <taxon>Lapillicoccus</taxon>
    </lineage>
</organism>
<dbReference type="Gene3D" id="3.40.50.10330">
    <property type="entry name" value="Probable inorganic polyphosphate/atp-NAD kinase, domain 1"/>
    <property type="match status" value="1"/>
</dbReference>
<keyword evidence="5 11" id="KW-0418">Kinase</keyword>
<dbReference type="EMBL" id="VFMN01000001">
    <property type="protein sequence ID" value="TQJ10325.1"/>
    <property type="molecule type" value="Genomic_DNA"/>
</dbReference>
<keyword evidence="8" id="KW-1208">Phospholipid metabolism</keyword>
<accession>A0A542E4S7</accession>
<dbReference type="AlphaFoldDB" id="A0A542E4S7"/>
<keyword evidence="7" id="KW-0444">Lipid biosynthesis</keyword>
<name>A0A542E4S7_9MICO</name>
<dbReference type="InterPro" id="IPR045540">
    <property type="entry name" value="YegS/DAGK_C"/>
</dbReference>
<dbReference type="RefSeq" id="WP_141849563.1">
    <property type="nucleotide sequence ID" value="NZ_BAAAPR010000015.1"/>
</dbReference>
<dbReference type="GO" id="GO:0005506">
    <property type="term" value="F:iron ion binding"/>
    <property type="evidence" value="ECO:0007669"/>
    <property type="project" value="InterPro"/>
</dbReference>